<evidence type="ECO:0000259" key="1">
    <source>
        <dbReference type="PROSITE" id="PS50943"/>
    </source>
</evidence>
<organism evidence="2 3">
    <name type="scientific">Thermosporothrix hazakensis</name>
    <dbReference type="NCBI Taxonomy" id="644383"/>
    <lineage>
        <taxon>Bacteria</taxon>
        <taxon>Bacillati</taxon>
        <taxon>Chloroflexota</taxon>
        <taxon>Ktedonobacteria</taxon>
        <taxon>Ktedonobacterales</taxon>
        <taxon>Thermosporotrichaceae</taxon>
        <taxon>Thermosporothrix</taxon>
    </lineage>
</organism>
<comment type="caution">
    <text evidence="2">The sequence shown here is derived from an EMBL/GenBank/DDBJ whole genome shotgun (WGS) entry which is preliminary data.</text>
</comment>
<dbReference type="EMBL" id="QKUF01000024">
    <property type="protein sequence ID" value="PZW23949.1"/>
    <property type="molecule type" value="Genomic_DNA"/>
</dbReference>
<proteinExistence type="predicted"/>
<reference evidence="2 3" key="1">
    <citation type="submission" date="2018-06" db="EMBL/GenBank/DDBJ databases">
        <title>Genomic Encyclopedia of Archaeal and Bacterial Type Strains, Phase II (KMG-II): from individual species to whole genera.</title>
        <authorList>
            <person name="Goeker M."/>
        </authorList>
    </citation>
    <scope>NUCLEOTIDE SEQUENCE [LARGE SCALE GENOMIC DNA]</scope>
    <source>
        <strain evidence="2 3">ATCC BAA-1881</strain>
    </source>
</reference>
<dbReference type="Proteomes" id="UP000248806">
    <property type="component" value="Unassembled WGS sequence"/>
</dbReference>
<dbReference type="InterPro" id="IPR029016">
    <property type="entry name" value="GAF-like_dom_sf"/>
</dbReference>
<dbReference type="InterPro" id="IPR001387">
    <property type="entry name" value="Cro/C1-type_HTH"/>
</dbReference>
<name>A0A326U9S0_THEHA</name>
<evidence type="ECO:0000313" key="3">
    <source>
        <dbReference type="Proteomes" id="UP000248806"/>
    </source>
</evidence>
<dbReference type="Gene3D" id="3.30.450.40">
    <property type="match status" value="1"/>
</dbReference>
<dbReference type="AlphaFoldDB" id="A0A326U9S0"/>
<keyword evidence="3" id="KW-1185">Reference proteome</keyword>
<protein>
    <recommendedName>
        <fullName evidence="1">HTH cro/C1-type domain-containing protein</fullName>
    </recommendedName>
</protein>
<dbReference type="PROSITE" id="PS50943">
    <property type="entry name" value="HTH_CROC1"/>
    <property type="match status" value="1"/>
</dbReference>
<accession>A0A326U9S0</accession>
<feature type="domain" description="HTH cro/C1-type" evidence="1">
    <location>
        <begin position="47"/>
        <end position="89"/>
    </location>
</feature>
<sequence length="362" mass="41721">MLYIRPHCQSVLVLKTLSKEFSKTMEKEQQSWRKLLGKIISNPQERQQIADALQLHPITLTRWVTNKTTPRLESLRQLLDILPSRHQKLAEWIIKEYPQLQREKSAPKAPDLEIPSSFYAQVLHTHSSSPAIRRSSTLSQLILQQLLLHLDPEQQGMTVFLVQCVPPFPQQKVRSLRKTYERSTPFQPMQEPHTCFYGAESPAGNATITGHYILIQTHTNPLEPVPRNVTDALLRESAARSAPGGSMLVSPILRVDRVAGCLCICSSRPESFTQMTIDIAQKYIELLTLAFAEDEFYQLTDLDLGIMPPYTQQHPLLVSFQQRVTRRMRQAQQEGQLFSRQEAEFLAWKEIEEQLLYQPWKE</sequence>
<evidence type="ECO:0000313" key="2">
    <source>
        <dbReference type="EMBL" id="PZW23949.1"/>
    </source>
</evidence>
<gene>
    <name evidence="2" type="ORF">EI42_04874</name>
</gene>